<evidence type="ECO:0000313" key="1">
    <source>
        <dbReference type="EMBL" id="QHS98031.1"/>
    </source>
</evidence>
<accession>A0A6C0C1R9</accession>
<reference evidence="1" key="1">
    <citation type="journal article" date="2020" name="Nature">
        <title>Giant virus diversity and host interactions through global metagenomics.</title>
        <authorList>
            <person name="Schulz F."/>
            <person name="Roux S."/>
            <person name="Paez-Espino D."/>
            <person name="Jungbluth S."/>
            <person name="Walsh D.A."/>
            <person name="Denef V.J."/>
            <person name="McMahon K.D."/>
            <person name="Konstantinidis K.T."/>
            <person name="Eloe-Fadrosh E.A."/>
            <person name="Kyrpides N.C."/>
            <person name="Woyke T."/>
        </authorList>
    </citation>
    <scope>NUCLEOTIDE SEQUENCE</scope>
    <source>
        <strain evidence="1">GVMAG-M-3300020182-84</strain>
    </source>
</reference>
<organism evidence="1">
    <name type="scientific">viral metagenome</name>
    <dbReference type="NCBI Taxonomy" id="1070528"/>
    <lineage>
        <taxon>unclassified sequences</taxon>
        <taxon>metagenomes</taxon>
        <taxon>organismal metagenomes</taxon>
    </lineage>
</organism>
<name>A0A6C0C1R9_9ZZZZ</name>
<dbReference type="EMBL" id="MN739312">
    <property type="protein sequence ID" value="QHS98031.1"/>
    <property type="molecule type" value="Genomic_DNA"/>
</dbReference>
<dbReference type="AlphaFoldDB" id="A0A6C0C1R9"/>
<protein>
    <submittedName>
        <fullName evidence="1">Uncharacterized protein</fullName>
    </submittedName>
</protein>
<proteinExistence type="predicted"/>
<sequence>MPFHMTELFESLLFTDHIDNEENDFETVNR</sequence>